<protein>
    <submittedName>
        <fullName evidence="1">Uncharacterized protein</fullName>
    </submittedName>
</protein>
<evidence type="ECO:0000313" key="1">
    <source>
        <dbReference type="EMBL" id="PVV05236.1"/>
    </source>
</evidence>
<accession>A0A2T9ZKU4</accession>
<proteinExistence type="predicted"/>
<dbReference type="EMBL" id="MBFS01000024">
    <property type="protein sequence ID" value="PVV05236.1"/>
    <property type="molecule type" value="Genomic_DNA"/>
</dbReference>
<sequence length="149" mass="17241">MPLKTNNILSKIQSAKGLQLFNTRAILYNRRRVKSVITAGNSNRDNKNTSPHPISVAQAYSVSIGRALPCVECAHHPETIYDLSAQTPYFQRAVISTGRHNLRDYFCSRTFYLSRDMARHSRQSQARITYWSMLYAFIEHINSKEFLYH</sequence>
<gene>
    <name evidence="1" type="ORF">BB560_000252</name>
</gene>
<keyword evidence="2" id="KW-1185">Reference proteome</keyword>
<dbReference type="Proteomes" id="UP000245609">
    <property type="component" value="Unassembled WGS sequence"/>
</dbReference>
<reference evidence="1 2" key="1">
    <citation type="journal article" date="2018" name="MBio">
        <title>Comparative Genomics Reveals the Core Gene Toolbox for the Fungus-Insect Symbiosis.</title>
        <authorList>
            <person name="Wang Y."/>
            <person name="Stata M."/>
            <person name="Wang W."/>
            <person name="Stajich J.E."/>
            <person name="White M.M."/>
            <person name="Moncalvo J.M."/>
        </authorList>
    </citation>
    <scope>NUCLEOTIDE SEQUENCE [LARGE SCALE GENOMIC DNA]</scope>
    <source>
        <strain evidence="1 2">SC-DP-2</strain>
    </source>
</reference>
<name>A0A2T9ZKU4_9FUNG</name>
<dbReference type="AlphaFoldDB" id="A0A2T9ZKU4"/>
<evidence type="ECO:0000313" key="2">
    <source>
        <dbReference type="Proteomes" id="UP000245609"/>
    </source>
</evidence>
<organism evidence="1 2">
    <name type="scientific">Smittium megazygosporum</name>
    <dbReference type="NCBI Taxonomy" id="133381"/>
    <lineage>
        <taxon>Eukaryota</taxon>
        <taxon>Fungi</taxon>
        <taxon>Fungi incertae sedis</taxon>
        <taxon>Zoopagomycota</taxon>
        <taxon>Kickxellomycotina</taxon>
        <taxon>Harpellomycetes</taxon>
        <taxon>Harpellales</taxon>
        <taxon>Legeriomycetaceae</taxon>
        <taxon>Smittium</taxon>
    </lineage>
</organism>
<comment type="caution">
    <text evidence="1">The sequence shown here is derived from an EMBL/GenBank/DDBJ whole genome shotgun (WGS) entry which is preliminary data.</text>
</comment>